<dbReference type="AlphaFoldDB" id="A0A9P4JEV1"/>
<sequence>MSSNSPSGDYDPDTDAVPTGALATAILAARDVSISIPINFVTHPGVVLRAACFATNRYEDSATKKCLSNLLAAGFRRIIVDLYWDPFSSQWSLCPVALPSRGQDAQSSASIRASSTATVTSAALALTTPPGPATGTIHKRATSDSSAVSQSTSTGTPTSSAASSTTSSPSASPSEVAGSSGLFQLGPYQCTSSVDIDLIRDVFEDHFVSTGYDVDATLKYLIFNLHNSTILSDDTNPTQNSSPSPQPVSRILNATLAAYLYTPEMLSTQRANLNSSWFSMTVQPSNQPDHAYFQYSVDPPGKASTLDGWPSEGFAELMQTKRLLVGFGTSDLEGSQYNLSADGQVVFLPGELISPRAVHLGPNGTVTSGCILHTSPTSLAAANDSFAVSAEPLTDLDSLAIAEAASSLTMCGISPVLNTTLSNATADDSIAPYLSFVAASSWSWLPGQPVDQSSVPGANEHCAAMNLSASANGRWQVATCSTHLSGACRFPNAPLNWTVTMQRNSYGAVDNECPEGTSFGVPRTAAENVALRAAGLSAREADMDGQSQDQLIWLNLNDLDIAGCWVTGIDSRCPYAGNRTGASRAVIVPTVAAVIVFCLAALTVLVKCAASRRGQEKRRRRGRQKDGRGEYEGVPS</sequence>
<reference evidence="13" key="1">
    <citation type="journal article" date="2020" name="Stud. Mycol.">
        <title>101 Dothideomycetes genomes: a test case for predicting lifestyles and emergence of pathogens.</title>
        <authorList>
            <person name="Haridas S."/>
            <person name="Albert R."/>
            <person name="Binder M."/>
            <person name="Bloem J."/>
            <person name="Labutti K."/>
            <person name="Salamov A."/>
            <person name="Andreopoulos B."/>
            <person name="Baker S."/>
            <person name="Barry K."/>
            <person name="Bills G."/>
            <person name="Bluhm B."/>
            <person name="Cannon C."/>
            <person name="Castanera R."/>
            <person name="Culley D."/>
            <person name="Daum C."/>
            <person name="Ezra D."/>
            <person name="Gonzalez J."/>
            <person name="Henrissat B."/>
            <person name="Kuo A."/>
            <person name="Liang C."/>
            <person name="Lipzen A."/>
            <person name="Lutzoni F."/>
            <person name="Magnuson J."/>
            <person name="Mondo S."/>
            <person name="Nolan M."/>
            <person name="Ohm R."/>
            <person name="Pangilinan J."/>
            <person name="Park H.-J."/>
            <person name="Ramirez L."/>
            <person name="Alfaro M."/>
            <person name="Sun H."/>
            <person name="Tritt A."/>
            <person name="Yoshinaga Y."/>
            <person name="Zwiers L.-H."/>
            <person name="Turgeon B."/>
            <person name="Goodwin S."/>
            <person name="Spatafora J."/>
            <person name="Crous P."/>
            <person name="Grigoriev I."/>
        </authorList>
    </citation>
    <scope>NUCLEOTIDE SEQUENCE</scope>
    <source>
        <strain evidence="13">CBS 260.36</strain>
    </source>
</reference>
<feature type="compositionally biased region" description="Basic and acidic residues" evidence="10">
    <location>
        <begin position="624"/>
        <end position="636"/>
    </location>
</feature>
<evidence type="ECO:0000256" key="4">
    <source>
        <dbReference type="ARBA" id="ARBA00022989"/>
    </source>
</evidence>
<comment type="similarity">
    <text evidence="8">Belongs to the MTC6 family.</text>
</comment>
<keyword evidence="6" id="KW-0325">Glycoprotein</keyword>
<dbReference type="PANTHER" id="PTHR35518:SF2">
    <property type="entry name" value="MAINTENANCE OF TELOMERE CAPPING PROTEIN 6"/>
    <property type="match status" value="1"/>
</dbReference>
<feature type="compositionally biased region" description="Low complexity" evidence="10">
    <location>
        <begin position="143"/>
        <end position="178"/>
    </location>
</feature>
<evidence type="ECO:0000313" key="13">
    <source>
        <dbReference type="EMBL" id="KAF2157564.1"/>
    </source>
</evidence>
<evidence type="ECO:0000256" key="2">
    <source>
        <dbReference type="ARBA" id="ARBA00022692"/>
    </source>
</evidence>
<dbReference type="InterPro" id="IPR016187">
    <property type="entry name" value="CTDL_fold"/>
</dbReference>
<comment type="function">
    <text evidence="7">May be involved in telomere capping.</text>
</comment>
<evidence type="ECO:0000256" key="7">
    <source>
        <dbReference type="ARBA" id="ARBA00037703"/>
    </source>
</evidence>
<evidence type="ECO:0000256" key="8">
    <source>
        <dbReference type="ARBA" id="ARBA00038159"/>
    </source>
</evidence>
<evidence type="ECO:0000256" key="3">
    <source>
        <dbReference type="ARBA" id="ARBA00022729"/>
    </source>
</evidence>
<evidence type="ECO:0000256" key="9">
    <source>
        <dbReference type="ARBA" id="ARBA00039865"/>
    </source>
</evidence>
<evidence type="ECO:0000256" key="10">
    <source>
        <dbReference type="SAM" id="MobiDB-lite"/>
    </source>
</evidence>
<dbReference type="GO" id="GO:0016020">
    <property type="term" value="C:membrane"/>
    <property type="evidence" value="ECO:0007669"/>
    <property type="project" value="UniProtKB-SubCell"/>
</dbReference>
<dbReference type="Pfam" id="PF25506">
    <property type="entry name" value="TIM-barrel_MTC6"/>
    <property type="match status" value="1"/>
</dbReference>
<evidence type="ECO:0000256" key="11">
    <source>
        <dbReference type="SAM" id="Phobius"/>
    </source>
</evidence>
<dbReference type="CDD" id="cd00037">
    <property type="entry name" value="CLECT"/>
    <property type="match status" value="1"/>
</dbReference>
<feature type="transmembrane region" description="Helical" evidence="11">
    <location>
        <begin position="586"/>
        <end position="610"/>
    </location>
</feature>
<dbReference type="SUPFAM" id="SSF56436">
    <property type="entry name" value="C-type lectin-like"/>
    <property type="match status" value="1"/>
</dbReference>
<feature type="compositionally biased region" description="Low complexity" evidence="10">
    <location>
        <begin position="126"/>
        <end position="136"/>
    </location>
</feature>
<comment type="subcellular location">
    <subcellularLocation>
        <location evidence="1">Membrane</location>
        <topology evidence="1">Single-pass type I membrane protein</topology>
    </subcellularLocation>
</comment>
<evidence type="ECO:0000313" key="14">
    <source>
        <dbReference type="Proteomes" id="UP000799439"/>
    </source>
</evidence>
<dbReference type="InterPro" id="IPR057530">
    <property type="entry name" value="TIM-barrel_MTC6"/>
</dbReference>
<protein>
    <recommendedName>
        <fullName evidence="9">Maintenance of telomere capping protein 6</fullName>
    </recommendedName>
</protein>
<dbReference type="InterPro" id="IPR051008">
    <property type="entry name" value="Telomere_Capping_Maintenance"/>
</dbReference>
<keyword evidence="14" id="KW-1185">Reference proteome</keyword>
<evidence type="ECO:0000256" key="1">
    <source>
        <dbReference type="ARBA" id="ARBA00004479"/>
    </source>
</evidence>
<keyword evidence="2 11" id="KW-0812">Transmembrane</keyword>
<keyword evidence="5 11" id="KW-0472">Membrane</keyword>
<dbReference type="InterPro" id="IPR016186">
    <property type="entry name" value="C-type_lectin-like/link_sf"/>
</dbReference>
<comment type="caution">
    <text evidence="13">The sequence shown here is derived from an EMBL/GenBank/DDBJ whole genome shotgun (WGS) entry which is preliminary data.</text>
</comment>
<accession>A0A9P4JEV1</accession>
<keyword evidence="3" id="KW-0732">Signal</keyword>
<keyword evidence="4 11" id="KW-1133">Transmembrane helix</keyword>
<gene>
    <name evidence="13" type="ORF">K461DRAFT_317644</name>
</gene>
<evidence type="ECO:0000256" key="5">
    <source>
        <dbReference type="ARBA" id="ARBA00023136"/>
    </source>
</evidence>
<dbReference type="EMBL" id="ML996081">
    <property type="protein sequence ID" value="KAF2157564.1"/>
    <property type="molecule type" value="Genomic_DNA"/>
</dbReference>
<dbReference type="Proteomes" id="UP000799439">
    <property type="component" value="Unassembled WGS sequence"/>
</dbReference>
<organism evidence="13 14">
    <name type="scientific">Myriangium duriaei CBS 260.36</name>
    <dbReference type="NCBI Taxonomy" id="1168546"/>
    <lineage>
        <taxon>Eukaryota</taxon>
        <taxon>Fungi</taxon>
        <taxon>Dikarya</taxon>
        <taxon>Ascomycota</taxon>
        <taxon>Pezizomycotina</taxon>
        <taxon>Dothideomycetes</taxon>
        <taxon>Dothideomycetidae</taxon>
        <taxon>Myriangiales</taxon>
        <taxon>Myriangiaceae</taxon>
        <taxon>Myriangium</taxon>
    </lineage>
</organism>
<dbReference type="OrthoDB" id="5573651at2759"/>
<proteinExistence type="inferred from homology"/>
<feature type="region of interest" description="Disordered" evidence="10">
    <location>
        <begin position="126"/>
        <end position="178"/>
    </location>
</feature>
<dbReference type="PANTHER" id="PTHR35518">
    <property type="entry name" value="MAINTENANCE OF TELOMOERE CAPPING"/>
    <property type="match status" value="1"/>
</dbReference>
<name>A0A9P4JEV1_9PEZI</name>
<dbReference type="Gene3D" id="3.10.100.10">
    <property type="entry name" value="Mannose-Binding Protein A, subunit A"/>
    <property type="match status" value="1"/>
</dbReference>
<feature type="region of interest" description="Disordered" evidence="10">
    <location>
        <begin position="615"/>
        <end position="636"/>
    </location>
</feature>
<evidence type="ECO:0000259" key="12">
    <source>
        <dbReference type="Pfam" id="PF25506"/>
    </source>
</evidence>
<feature type="domain" description="MTC6 partial TIM-barrel" evidence="12">
    <location>
        <begin position="22"/>
        <end position="426"/>
    </location>
</feature>
<evidence type="ECO:0000256" key="6">
    <source>
        <dbReference type="ARBA" id="ARBA00023180"/>
    </source>
</evidence>